<dbReference type="EMBL" id="KQ085895">
    <property type="protein sequence ID" value="KLO18375.1"/>
    <property type="molecule type" value="Genomic_DNA"/>
</dbReference>
<evidence type="ECO:0000256" key="3">
    <source>
        <dbReference type="SAM" id="MobiDB-lite"/>
    </source>
</evidence>
<dbReference type="PANTHER" id="PTHR15346">
    <property type="entry name" value="DYNACTIN SUBUNIT"/>
    <property type="match status" value="1"/>
</dbReference>
<keyword evidence="5" id="KW-1185">Reference proteome</keyword>
<dbReference type="GO" id="GO:0005869">
    <property type="term" value="C:dynactin complex"/>
    <property type="evidence" value="ECO:0007669"/>
    <property type="project" value="InterPro"/>
</dbReference>
<dbReference type="GO" id="GO:0007017">
    <property type="term" value="P:microtubule-based process"/>
    <property type="evidence" value="ECO:0007669"/>
    <property type="project" value="InterPro"/>
</dbReference>
<gene>
    <name evidence="4" type="ORF">SCHPADRAFT_955278</name>
</gene>
<feature type="region of interest" description="Disordered" evidence="3">
    <location>
        <begin position="1"/>
        <end position="117"/>
    </location>
</feature>
<feature type="compositionally biased region" description="Low complexity" evidence="3">
    <location>
        <begin position="307"/>
        <end position="324"/>
    </location>
</feature>
<reference evidence="4 5" key="1">
    <citation type="submission" date="2015-04" db="EMBL/GenBank/DDBJ databases">
        <title>Complete genome sequence of Schizopora paradoxa KUC8140, a cosmopolitan wood degrader in East Asia.</title>
        <authorList>
            <consortium name="DOE Joint Genome Institute"/>
            <person name="Min B."/>
            <person name="Park H."/>
            <person name="Jang Y."/>
            <person name="Kim J.-J."/>
            <person name="Kim K.H."/>
            <person name="Pangilinan J."/>
            <person name="Lipzen A."/>
            <person name="Riley R."/>
            <person name="Grigoriev I.V."/>
            <person name="Spatafora J.W."/>
            <person name="Choi I.-G."/>
        </authorList>
    </citation>
    <scope>NUCLEOTIDE SEQUENCE [LARGE SCALE GENOMIC DNA]</scope>
    <source>
        <strain evidence="4 5">KUC8140</strain>
    </source>
</reference>
<dbReference type="GO" id="GO:0005737">
    <property type="term" value="C:cytoplasm"/>
    <property type="evidence" value="ECO:0007669"/>
    <property type="project" value="UniProtKB-SubCell"/>
</dbReference>
<dbReference type="AlphaFoldDB" id="A0A0H2S205"/>
<organism evidence="4 5">
    <name type="scientific">Schizopora paradoxa</name>
    <dbReference type="NCBI Taxonomy" id="27342"/>
    <lineage>
        <taxon>Eukaryota</taxon>
        <taxon>Fungi</taxon>
        <taxon>Dikarya</taxon>
        <taxon>Basidiomycota</taxon>
        <taxon>Agaricomycotina</taxon>
        <taxon>Agaricomycetes</taxon>
        <taxon>Hymenochaetales</taxon>
        <taxon>Schizoporaceae</taxon>
        <taxon>Schizopora</taxon>
    </lineage>
</organism>
<evidence type="ECO:0000256" key="2">
    <source>
        <dbReference type="ARBA" id="ARBA00022490"/>
    </source>
</evidence>
<comment type="subcellular location">
    <subcellularLocation>
        <location evidence="1">Cytoplasm</location>
    </subcellularLocation>
</comment>
<proteinExistence type="predicted"/>
<dbReference type="STRING" id="27342.A0A0H2S205"/>
<dbReference type="Pfam" id="PF04912">
    <property type="entry name" value="Dynamitin"/>
    <property type="match status" value="1"/>
</dbReference>
<keyword evidence="2" id="KW-0963">Cytoplasm</keyword>
<feature type="compositionally biased region" description="Basic and acidic residues" evidence="3">
    <location>
        <begin position="68"/>
        <end position="87"/>
    </location>
</feature>
<protein>
    <submittedName>
        <fullName evidence="4">Uncharacterized protein</fullName>
    </submittedName>
</protein>
<evidence type="ECO:0000256" key="1">
    <source>
        <dbReference type="ARBA" id="ARBA00004496"/>
    </source>
</evidence>
<evidence type="ECO:0000313" key="5">
    <source>
        <dbReference type="Proteomes" id="UP000053477"/>
    </source>
</evidence>
<sequence length="424" mass="45900">MSSTKYANLPDIDTAQDIYETEDTFQARPGVRKKKSDSDDEDGAGAQTRQGQSGARAKQADSAGDAVDMSHLRIEEAGKKFQKAERRRDHRPRLLYSYPDSSPPSPTSPTHSRSLGTRLRALQAELDSLEAELADPTNPLLQAEESGDGAQIDAGVLMRGLVDVRGRLEKVKKGKEGRGRLVGVLTEAEEGLEIDSSESRTAGQKAEDSPEPSSAPAKDEDEQVVMVDLDRRVGELENLIGSSSIALDETSPLPAPLLPMLTKLNSQLALLTQPRHLDSISRRLKLLISDLDRLSSAQQAQPGAKRAQQPSSGPSATPSTSSTALQEQLLPLLARLAPHLPHLPHMLTRMRTLSSLHAAAADFQGTLGALEDEQLRVRTRLEILGRAVEGVEKSLDDNAAVVRSNVEGLEERVDKLVKRLDALG</sequence>
<dbReference type="InterPro" id="IPR028133">
    <property type="entry name" value="Dynamitin"/>
</dbReference>
<evidence type="ECO:0000313" key="4">
    <source>
        <dbReference type="EMBL" id="KLO18375.1"/>
    </source>
</evidence>
<feature type="region of interest" description="Disordered" evidence="3">
    <location>
        <begin position="297"/>
        <end position="324"/>
    </location>
</feature>
<dbReference type="InParanoid" id="A0A0H2S205"/>
<dbReference type="Proteomes" id="UP000053477">
    <property type="component" value="Unassembled WGS sequence"/>
</dbReference>
<feature type="region of interest" description="Disordered" evidence="3">
    <location>
        <begin position="190"/>
        <end position="223"/>
    </location>
</feature>
<name>A0A0H2S205_9AGAM</name>
<dbReference type="OrthoDB" id="4977at2759"/>
<accession>A0A0H2S205</accession>